<dbReference type="GO" id="GO:0005886">
    <property type="term" value="C:plasma membrane"/>
    <property type="evidence" value="ECO:0007669"/>
    <property type="project" value="UniProtKB-SubCell"/>
</dbReference>
<dbReference type="InterPro" id="IPR050638">
    <property type="entry name" value="AA-Vitamin_Transporters"/>
</dbReference>
<feature type="transmembrane region" description="Helical" evidence="8">
    <location>
        <begin position="149"/>
        <end position="165"/>
    </location>
</feature>
<keyword evidence="5 8" id="KW-0812">Transmembrane</keyword>
<reference evidence="11" key="1">
    <citation type="submission" date="2016-09" db="EMBL/GenBank/DDBJ databases">
        <authorList>
            <person name="Wibberg D."/>
        </authorList>
    </citation>
    <scope>NUCLEOTIDE SEQUENCE [LARGE SCALE GENOMIC DNA]</scope>
</reference>
<dbReference type="PANTHER" id="PTHR32322">
    <property type="entry name" value="INNER MEMBRANE TRANSPORTER"/>
    <property type="match status" value="1"/>
</dbReference>
<keyword evidence="6 8" id="KW-1133">Transmembrane helix</keyword>
<feature type="transmembrane region" description="Helical" evidence="8">
    <location>
        <begin position="206"/>
        <end position="224"/>
    </location>
</feature>
<evidence type="ECO:0000259" key="9">
    <source>
        <dbReference type="Pfam" id="PF00892"/>
    </source>
</evidence>
<accession>A0A1M4N1S6</accession>
<evidence type="ECO:0000256" key="2">
    <source>
        <dbReference type="ARBA" id="ARBA00007362"/>
    </source>
</evidence>
<feature type="transmembrane region" description="Helical" evidence="8">
    <location>
        <begin position="7"/>
        <end position="28"/>
    </location>
</feature>
<evidence type="ECO:0000256" key="3">
    <source>
        <dbReference type="ARBA" id="ARBA00022448"/>
    </source>
</evidence>
<proteinExistence type="inferred from homology"/>
<feature type="transmembrane region" description="Helical" evidence="8">
    <location>
        <begin position="102"/>
        <end position="119"/>
    </location>
</feature>
<dbReference type="Proteomes" id="UP000184085">
    <property type="component" value="Unassembled WGS sequence"/>
</dbReference>
<evidence type="ECO:0000313" key="10">
    <source>
        <dbReference type="EMBL" id="SCM67998.1"/>
    </source>
</evidence>
<comment type="similarity">
    <text evidence="2">Belongs to the EamA transporter family.</text>
</comment>
<dbReference type="Pfam" id="PF00892">
    <property type="entry name" value="EamA"/>
    <property type="match status" value="2"/>
</dbReference>
<comment type="subcellular location">
    <subcellularLocation>
        <location evidence="1">Cell membrane</location>
        <topology evidence="1">Multi-pass membrane protein</topology>
    </subcellularLocation>
</comment>
<protein>
    <submittedName>
        <fullName evidence="10">Chloramphenical resistance permease RarD</fullName>
    </submittedName>
</protein>
<dbReference type="SUPFAM" id="SSF103481">
    <property type="entry name" value="Multidrug resistance efflux transporter EmrE"/>
    <property type="match status" value="2"/>
</dbReference>
<dbReference type="RefSeq" id="WP_072706631.1">
    <property type="nucleotide sequence ID" value="NZ_FMJB01000050.1"/>
</dbReference>
<evidence type="ECO:0000313" key="11">
    <source>
        <dbReference type="Proteomes" id="UP000184085"/>
    </source>
</evidence>
<sequence>MTQTVRGILAMISACVVWGLSSIFYKLLSDVPPLTILAHRTLWSAVFFALVLSVQGRFAQLPAALGNRRTLLVIAGASLTISLNWFFFIYSVNTGHATQASLGYYIFPLVAVLLGRIFFAESLNGWQMVAVALAAGAVSLLTWGLGVAPWISLILAFSFGFYGVLKKLLSIGPVVSVTAEVVLLIPISLTVLWIGGTHMDSPYQTALLLFSGPLTGFPLILFSYASRRIPMATVGILQYLNPTLQFLVAVLLFKEPFGIWYAIAFGMIWTALAIYSTAGARAASRRRKTASSTVSTTVTNSSIDAPAKP</sequence>
<evidence type="ECO:0000256" key="6">
    <source>
        <dbReference type="ARBA" id="ARBA00022989"/>
    </source>
</evidence>
<keyword evidence="7 8" id="KW-0472">Membrane</keyword>
<feature type="transmembrane region" description="Helical" evidence="8">
    <location>
        <begin position="177"/>
        <end position="194"/>
    </location>
</feature>
<dbReference type="NCBIfam" id="TIGR00688">
    <property type="entry name" value="rarD"/>
    <property type="match status" value="1"/>
</dbReference>
<dbReference type="InterPro" id="IPR037185">
    <property type="entry name" value="EmrE-like"/>
</dbReference>
<dbReference type="InterPro" id="IPR004626">
    <property type="entry name" value="RarD"/>
</dbReference>
<feature type="domain" description="EamA" evidence="9">
    <location>
        <begin position="6"/>
        <end position="142"/>
    </location>
</feature>
<keyword evidence="3" id="KW-0813">Transport</keyword>
<evidence type="ECO:0000256" key="4">
    <source>
        <dbReference type="ARBA" id="ARBA00022475"/>
    </source>
</evidence>
<gene>
    <name evidence="10" type="ORF">KARMA_2206</name>
</gene>
<evidence type="ECO:0000256" key="8">
    <source>
        <dbReference type="SAM" id="Phobius"/>
    </source>
</evidence>
<feature type="domain" description="EamA" evidence="9">
    <location>
        <begin position="152"/>
        <end position="276"/>
    </location>
</feature>
<evidence type="ECO:0000256" key="7">
    <source>
        <dbReference type="ARBA" id="ARBA00023136"/>
    </source>
</evidence>
<keyword evidence="11" id="KW-1185">Reference proteome</keyword>
<organism evidence="10 11">
    <name type="scientific">Donghicola eburneus</name>
    <dbReference type="NCBI Taxonomy" id="393278"/>
    <lineage>
        <taxon>Bacteria</taxon>
        <taxon>Pseudomonadati</taxon>
        <taxon>Pseudomonadota</taxon>
        <taxon>Alphaproteobacteria</taxon>
        <taxon>Rhodobacterales</taxon>
        <taxon>Roseobacteraceae</taxon>
        <taxon>Donghicola</taxon>
    </lineage>
</organism>
<evidence type="ECO:0000256" key="1">
    <source>
        <dbReference type="ARBA" id="ARBA00004651"/>
    </source>
</evidence>
<evidence type="ECO:0000256" key="5">
    <source>
        <dbReference type="ARBA" id="ARBA00022692"/>
    </source>
</evidence>
<dbReference type="PANTHER" id="PTHR32322:SF2">
    <property type="entry name" value="EAMA DOMAIN-CONTAINING PROTEIN"/>
    <property type="match status" value="1"/>
</dbReference>
<dbReference type="AlphaFoldDB" id="A0A1M4N1S6"/>
<dbReference type="InterPro" id="IPR000620">
    <property type="entry name" value="EamA_dom"/>
</dbReference>
<feature type="transmembrane region" description="Helical" evidence="8">
    <location>
        <begin position="259"/>
        <end position="278"/>
    </location>
</feature>
<keyword evidence="4" id="KW-1003">Cell membrane</keyword>
<feature type="transmembrane region" description="Helical" evidence="8">
    <location>
        <begin position="71"/>
        <end position="90"/>
    </location>
</feature>
<name>A0A1M4N1S6_9RHOB</name>
<dbReference type="EMBL" id="FMJB01000050">
    <property type="protein sequence ID" value="SCM67998.1"/>
    <property type="molecule type" value="Genomic_DNA"/>
</dbReference>
<feature type="transmembrane region" description="Helical" evidence="8">
    <location>
        <begin position="236"/>
        <end position="253"/>
    </location>
</feature>